<dbReference type="PANTHER" id="PTHR43669:SF3">
    <property type="entry name" value="ALCOHOL DEHYDROGENASE, PUTATIVE (AFU_ORTHOLOGUE AFUA_3G03445)-RELATED"/>
    <property type="match status" value="1"/>
</dbReference>
<name>A0A427Y1B4_9TREE</name>
<evidence type="ECO:0008006" key="6">
    <source>
        <dbReference type="Google" id="ProtNLM"/>
    </source>
</evidence>
<dbReference type="Pfam" id="PF00106">
    <property type="entry name" value="adh_short"/>
    <property type="match status" value="1"/>
</dbReference>
<dbReference type="EMBL" id="RSCE01000003">
    <property type="protein sequence ID" value="RSH84833.1"/>
    <property type="molecule type" value="Genomic_DNA"/>
</dbReference>
<dbReference type="GO" id="GO:0016491">
    <property type="term" value="F:oxidoreductase activity"/>
    <property type="evidence" value="ECO:0007669"/>
    <property type="project" value="UniProtKB-KW"/>
</dbReference>
<dbReference type="RefSeq" id="XP_028478281.1">
    <property type="nucleotide sequence ID" value="XM_028621829.1"/>
</dbReference>
<dbReference type="InterPro" id="IPR002347">
    <property type="entry name" value="SDR_fam"/>
</dbReference>
<protein>
    <recommendedName>
        <fullName evidence="6">NAD(P)-binding protein</fullName>
    </recommendedName>
</protein>
<keyword evidence="5" id="KW-1185">Reference proteome</keyword>
<proteinExistence type="inferred from homology"/>
<dbReference type="InterPro" id="IPR020904">
    <property type="entry name" value="Sc_DH/Rdtase_CS"/>
</dbReference>
<dbReference type="Gene3D" id="3.40.50.720">
    <property type="entry name" value="NAD(P)-binding Rossmann-like Domain"/>
    <property type="match status" value="1"/>
</dbReference>
<keyword evidence="2" id="KW-0521">NADP</keyword>
<keyword evidence="3" id="KW-0560">Oxidoreductase</keyword>
<dbReference type="PROSITE" id="PS00061">
    <property type="entry name" value="ADH_SHORT"/>
    <property type="match status" value="1"/>
</dbReference>
<evidence type="ECO:0000256" key="1">
    <source>
        <dbReference type="ARBA" id="ARBA00006484"/>
    </source>
</evidence>
<gene>
    <name evidence="4" type="ORF">EHS24_006362</name>
</gene>
<dbReference type="GeneID" id="39590905"/>
<dbReference type="Proteomes" id="UP000279236">
    <property type="component" value="Unassembled WGS sequence"/>
</dbReference>
<comment type="caution">
    <text evidence="4">The sequence shown here is derived from an EMBL/GenBank/DDBJ whole genome shotgun (WGS) entry which is preliminary data.</text>
</comment>
<dbReference type="STRING" id="105984.A0A427Y1B4"/>
<reference evidence="4 5" key="1">
    <citation type="submission" date="2018-11" db="EMBL/GenBank/DDBJ databases">
        <title>Genome sequence of Apiotrichum porosum DSM 27194.</title>
        <authorList>
            <person name="Aliyu H."/>
            <person name="Gorte O."/>
            <person name="Ochsenreither K."/>
        </authorList>
    </citation>
    <scope>NUCLEOTIDE SEQUENCE [LARGE SCALE GENOMIC DNA]</scope>
    <source>
        <strain evidence="4 5">DSM 27194</strain>
    </source>
</reference>
<evidence type="ECO:0000313" key="4">
    <source>
        <dbReference type="EMBL" id="RSH84833.1"/>
    </source>
</evidence>
<dbReference type="InterPro" id="IPR036291">
    <property type="entry name" value="NAD(P)-bd_dom_sf"/>
</dbReference>
<evidence type="ECO:0000256" key="3">
    <source>
        <dbReference type="ARBA" id="ARBA00023002"/>
    </source>
</evidence>
<evidence type="ECO:0000313" key="5">
    <source>
        <dbReference type="Proteomes" id="UP000279236"/>
    </source>
</evidence>
<dbReference type="AlphaFoldDB" id="A0A427Y1B4"/>
<dbReference type="PRINTS" id="PR00081">
    <property type="entry name" value="GDHRDH"/>
</dbReference>
<comment type="similarity">
    <text evidence="1">Belongs to the short-chain dehydrogenases/reductases (SDR) family.</text>
</comment>
<sequence length="306" mass="32443">MTFQLDLTGEQLVQNASVLKDQVVFLTGGASGFGHDTSIIAAENGAKVFIVDLNKTALDAFVDELKAKGGQVEGYIADITKPEVVRAAFDQCVKSFGVPDVVYANAGVAANDKIDFDDLGEQVQPWVDITLRINLGGLLTTSAVAQDIWAENPRPEGARKPRLVLTASLGGFAPIPGATAYCASKHATVAYWKALSDALKAGKMSGFECHAVCPFFCATPILPRITLFLLAGLPFTPISMVSKTLIYAGIGSQDQPPEHKKLVDAAGGMALLLPDDGAATALAADDYYAFSDRFEAAFEARLARNQ</sequence>
<organism evidence="4 5">
    <name type="scientific">Apiotrichum porosum</name>
    <dbReference type="NCBI Taxonomy" id="105984"/>
    <lineage>
        <taxon>Eukaryota</taxon>
        <taxon>Fungi</taxon>
        <taxon>Dikarya</taxon>
        <taxon>Basidiomycota</taxon>
        <taxon>Agaricomycotina</taxon>
        <taxon>Tremellomycetes</taxon>
        <taxon>Trichosporonales</taxon>
        <taxon>Trichosporonaceae</taxon>
        <taxon>Apiotrichum</taxon>
    </lineage>
</organism>
<dbReference type="PANTHER" id="PTHR43669">
    <property type="entry name" value="5-KETO-D-GLUCONATE 5-REDUCTASE"/>
    <property type="match status" value="1"/>
</dbReference>
<dbReference type="OrthoDB" id="5371740at2759"/>
<accession>A0A427Y1B4</accession>
<evidence type="ECO:0000256" key="2">
    <source>
        <dbReference type="ARBA" id="ARBA00022857"/>
    </source>
</evidence>
<dbReference type="SUPFAM" id="SSF51735">
    <property type="entry name" value="NAD(P)-binding Rossmann-fold domains"/>
    <property type="match status" value="1"/>
</dbReference>